<dbReference type="InterPro" id="IPR057651">
    <property type="entry name" value="Ig_TPPC8_C"/>
</dbReference>
<dbReference type="EMBL" id="OU892277">
    <property type="protein sequence ID" value="CAG9759362.1"/>
    <property type="molecule type" value="Genomic_DNA"/>
</dbReference>
<dbReference type="InterPro" id="IPR058541">
    <property type="entry name" value="Ig_TPPC8_1st"/>
</dbReference>
<gene>
    <name evidence="5" type="ORF">CEUTPL_LOCUS114</name>
</gene>
<feature type="domain" description="TPPC8 first Ig-like" evidence="3">
    <location>
        <begin position="674"/>
        <end position="863"/>
    </location>
</feature>
<dbReference type="GO" id="GO:1990072">
    <property type="term" value="C:TRAPPIII protein complex"/>
    <property type="evidence" value="ECO:0007669"/>
    <property type="project" value="TreeGrafter"/>
</dbReference>
<evidence type="ECO:0000313" key="5">
    <source>
        <dbReference type="EMBL" id="CAG9759362.1"/>
    </source>
</evidence>
<dbReference type="InterPro" id="IPR011990">
    <property type="entry name" value="TPR-like_helical_dom_sf"/>
</dbReference>
<evidence type="ECO:0008006" key="7">
    <source>
        <dbReference type="Google" id="ProtNLM"/>
    </source>
</evidence>
<dbReference type="Pfam" id="PF24544">
    <property type="entry name" value="Ig_TPPC8_2nd"/>
    <property type="match status" value="1"/>
</dbReference>
<evidence type="ECO:0000259" key="2">
    <source>
        <dbReference type="Pfam" id="PF24544"/>
    </source>
</evidence>
<dbReference type="Gene3D" id="1.25.40.10">
    <property type="entry name" value="Tetratricopeptide repeat domain"/>
    <property type="match status" value="1"/>
</dbReference>
<dbReference type="SUPFAM" id="SSF48452">
    <property type="entry name" value="TPR-like"/>
    <property type="match status" value="1"/>
</dbReference>
<dbReference type="PANTHER" id="PTHR12975:SF6">
    <property type="entry name" value="TRAFFICKING PROTEIN PARTICLE COMPLEX SUBUNIT 8"/>
    <property type="match status" value="1"/>
</dbReference>
<accession>A0A9N9QHY7</accession>
<dbReference type="Pfam" id="PF24542">
    <property type="entry name" value="Ig_TPPC8_C"/>
    <property type="match status" value="1"/>
</dbReference>
<name>A0A9N9QHY7_9CUCU</name>
<evidence type="ECO:0000259" key="4">
    <source>
        <dbReference type="Pfam" id="PF24546"/>
    </source>
</evidence>
<keyword evidence="6" id="KW-1185">Reference proteome</keyword>
<feature type="domain" description="TPPC8 second Ig-like" evidence="2">
    <location>
        <begin position="866"/>
        <end position="981"/>
    </location>
</feature>
<dbReference type="InterPro" id="IPR058540">
    <property type="entry name" value="Ig_TPPC8_3rd"/>
</dbReference>
<evidence type="ECO:0000313" key="6">
    <source>
        <dbReference type="Proteomes" id="UP001152799"/>
    </source>
</evidence>
<feature type="domain" description="TPPC8 C-terminal Ig-like" evidence="1">
    <location>
        <begin position="1189"/>
        <end position="1296"/>
    </location>
</feature>
<organism evidence="5 6">
    <name type="scientific">Ceutorhynchus assimilis</name>
    <name type="common">cabbage seed weevil</name>
    <dbReference type="NCBI Taxonomy" id="467358"/>
    <lineage>
        <taxon>Eukaryota</taxon>
        <taxon>Metazoa</taxon>
        <taxon>Ecdysozoa</taxon>
        <taxon>Arthropoda</taxon>
        <taxon>Hexapoda</taxon>
        <taxon>Insecta</taxon>
        <taxon>Pterygota</taxon>
        <taxon>Neoptera</taxon>
        <taxon>Endopterygota</taxon>
        <taxon>Coleoptera</taxon>
        <taxon>Polyphaga</taxon>
        <taxon>Cucujiformia</taxon>
        <taxon>Curculionidae</taxon>
        <taxon>Ceutorhynchinae</taxon>
        <taxon>Ceutorhynchus</taxon>
    </lineage>
</organism>
<dbReference type="Pfam" id="PF12739">
    <property type="entry name" value="TRAPPC-Trs85"/>
    <property type="match status" value="1"/>
</dbReference>
<sequence length="1328" mass="149598">MAQSNLGPQDFIKDAFTPQIAVMCTQAVRKCCEKNHLDFTELLQPFSKLTNDVSYKDSTGIVTTVKNLKLAFFDVKSRPPQTTLARKLLNSSVGEAPKPRMKIYETKNYQFEIPQSTPWFESWKETFLKVQYPSDHEFTKHFLGCLLVVSSTDDHPVEAMIQLTQNLNDLQNVIDPGKLPKWFNSDVFKYYIILHDNVEGEISVATSAFESLKTSYGAPNCFLLKMNSRTPGQNNQEHLADPWCQFLNNKIDIECYQTSSDDSPDLRQHSLEVGQEANELKNTNYHPLSPELEYNMNDLDMEKDESAFKSVEKWSHGVCLSVDDIEQIKAMIYELTKLCLIPYLEKQLAILNDCVANKKGMSKSLLSATKRWFTANKPTASTTSVNNLIYPLDSPELQIRKLADLYFMFGNYSAAFQAYHSAKRDYNADQAWLYYAGALEMASLAAFMANESSRKTYDYMEEGITTYLVTCKLPQFATRATILSFECLKFKQLYGETAHQLIRMTSEDSDLRSALLLEQASYCFLQSNMFRKYAFHMVLAGHRFFKAAQKKHSLRCYKQAYQIYENTGWALAADHIHYTIGRLANNLQKFDEAVISFAKLLTGESKQSASQQGTFLKEYLTILEVKLKMDDSKDMPILPVPEVNNSLIKVLVGPTKPLSTPGKVPAEGIHFNSSKDSNSESRWHKLEEMLLLEEPGNVPLIFKPMATLYSATAMNANTPLAIINEPIQVSVQLSNPLQTILQLKNLYLLWNYRNDDERVSNLEINENSDKYIKTYVTKSIIIQGGSMQDLILNLTPLVTGDVTITGLCYTLMDSNNNADSISIKGKKEFNVSSNSSLIKHINLKVVPYAPCLQMIFSDINLEFLSGELQRVSVDLQNTGSVPLKNIMIATSVPHLLSNCELKPNVKEYTVSDGDSIQIKDKLARKNHITTIPLPDNILESGQTISFHIWIKAPSDKGPSIVDLLTYYENIDSKSVPRYRLIRHSWNLSVQESISVEVSTQTSYNSSVAENLALALKTTNLNRIHNTISTEITLLNIALVSNNWILTKDIVTPKYINLNSQESAHILIKAKRKVHQDNQYSSIPLSSDKAELPHLPTALRVFARKSHETLLNSFQNNFKYKTRDGTLILEWKALVSDGSERRIVHGQTCVPVEIIRGEQQLDALISDTVIDLNSSLTEEDRSIENAKKQVTYNLLYPPVVTHNFKNRSTCVVPVTLVLHSIIENDIIIMINTIDPSLKTDTNVNRLNKSNLSNSQAASNFSWVSSGKIIRTLRPLTTSSVKLSVIVVSPGTFDLGANLGIYCSALGADHIPVLQLYEVPSSLIVVDSYS</sequence>
<protein>
    <recommendedName>
        <fullName evidence="7">Trafficking protein particle complex subunit 8</fullName>
    </recommendedName>
</protein>
<dbReference type="Pfam" id="PF24546">
    <property type="entry name" value="Ig_TPPC8_3rd"/>
    <property type="match status" value="1"/>
</dbReference>
<reference evidence="5" key="1">
    <citation type="submission" date="2022-01" db="EMBL/GenBank/DDBJ databases">
        <authorList>
            <person name="King R."/>
        </authorList>
    </citation>
    <scope>NUCLEOTIDE SEQUENCE</scope>
</reference>
<dbReference type="OrthoDB" id="203724at2759"/>
<dbReference type="InterPro" id="IPR024420">
    <property type="entry name" value="TRAPP_III_complex_Trs85"/>
</dbReference>
<dbReference type="Proteomes" id="UP001152799">
    <property type="component" value="Chromosome 1"/>
</dbReference>
<dbReference type="InterPro" id="IPR058538">
    <property type="entry name" value="Ig_TPPC8_2nd"/>
</dbReference>
<proteinExistence type="predicted"/>
<evidence type="ECO:0000259" key="1">
    <source>
        <dbReference type="Pfam" id="PF24542"/>
    </source>
</evidence>
<feature type="domain" description="TPPC8 third Ig-like" evidence="4">
    <location>
        <begin position="984"/>
        <end position="1149"/>
    </location>
</feature>
<evidence type="ECO:0000259" key="3">
    <source>
        <dbReference type="Pfam" id="PF24545"/>
    </source>
</evidence>
<dbReference type="Pfam" id="PF24545">
    <property type="entry name" value="Ig_TPPC8_1st"/>
    <property type="match status" value="1"/>
</dbReference>
<dbReference type="PANTHER" id="PTHR12975">
    <property type="entry name" value="TRANSPORT PROTEIN TRAPP"/>
    <property type="match status" value="1"/>
</dbReference>